<dbReference type="EMBL" id="QKWP01000842">
    <property type="protein sequence ID" value="RIB14337.1"/>
    <property type="molecule type" value="Genomic_DNA"/>
</dbReference>
<sequence>MKRLLLTYLSTKTSLECANRLDGIFDLQEEFRHPYSNIRISKNISPFPFSLKEQNFNFLLETLILQPQTLITLAKFVKHWNLDPLSQHHSLGITNGNEILLSLQFSTENETQIQNDPLPEPNLEDHTYSTEPIQEDLELEPENNTIDPLSETIEKNIVIPSEPEKTTLNKLIDNLTEIRNQTYIRRDPLTRNTDSEKLQVILNHLRIESHGNIENPKLKSLKSVIISNN</sequence>
<dbReference type="Proteomes" id="UP000266673">
    <property type="component" value="Unassembled WGS sequence"/>
</dbReference>
<proteinExistence type="predicted"/>
<gene>
    <name evidence="1" type="ORF">C2G38_2195480</name>
</gene>
<protein>
    <submittedName>
        <fullName evidence="1">Uncharacterized protein</fullName>
    </submittedName>
</protein>
<reference evidence="1 2" key="1">
    <citation type="submission" date="2018-06" db="EMBL/GenBank/DDBJ databases">
        <title>Comparative genomics reveals the genomic features of Rhizophagus irregularis, R. cerebriforme, R. diaphanum and Gigaspora rosea, and their symbiotic lifestyle signature.</title>
        <authorList>
            <person name="Morin E."/>
            <person name="San Clemente H."/>
            <person name="Chen E.C.H."/>
            <person name="De La Providencia I."/>
            <person name="Hainaut M."/>
            <person name="Kuo A."/>
            <person name="Kohler A."/>
            <person name="Murat C."/>
            <person name="Tang N."/>
            <person name="Roy S."/>
            <person name="Loubradou J."/>
            <person name="Henrissat B."/>
            <person name="Grigoriev I.V."/>
            <person name="Corradi N."/>
            <person name="Roux C."/>
            <person name="Martin F.M."/>
        </authorList>
    </citation>
    <scope>NUCLEOTIDE SEQUENCE [LARGE SCALE GENOMIC DNA]</scope>
    <source>
        <strain evidence="1 2">DAOM 194757</strain>
    </source>
</reference>
<dbReference type="AlphaFoldDB" id="A0A397UYU1"/>
<comment type="caution">
    <text evidence="1">The sequence shown here is derived from an EMBL/GenBank/DDBJ whole genome shotgun (WGS) entry which is preliminary data.</text>
</comment>
<name>A0A397UYU1_9GLOM</name>
<evidence type="ECO:0000313" key="1">
    <source>
        <dbReference type="EMBL" id="RIB14337.1"/>
    </source>
</evidence>
<evidence type="ECO:0000313" key="2">
    <source>
        <dbReference type="Proteomes" id="UP000266673"/>
    </source>
</evidence>
<organism evidence="1 2">
    <name type="scientific">Gigaspora rosea</name>
    <dbReference type="NCBI Taxonomy" id="44941"/>
    <lineage>
        <taxon>Eukaryota</taxon>
        <taxon>Fungi</taxon>
        <taxon>Fungi incertae sedis</taxon>
        <taxon>Mucoromycota</taxon>
        <taxon>Glomeromycotina</taxon>
        <taxon>Glomeromycetes</taxon>
        <taxon>Diversisporales</taxon>
        <taxon>Gigasporaceae</taxon>
        <taxon>Gigaspora</taxon>
    </lineage>
</organism>
<accession>A0A397UYU1</accession>
<dbReference type="OrthoDB" id="2494022at2759"/>
<keyword evidence="2" id="KW-1185">Reference proteome</keyword>